<dbReference type="Proteomes" id="UP000682586">
    <property type="component" value="Segment"/>
</dbReference>
<keyword evidence="2" id="KW-1185">Reference proteome</keyword>
<reference evidence="1" key="1">
    <citation type="submission" date="2020-09" db="EMBL/GenBank/DDBJ databases">
        <title>Leviviricetes taxonomy.</title>
        <authorList>
            <person name="Stockdale S.R."/>
            <person name="Callanan J."/>
            <person name="Adriaenssens E.M."/>
            <person name="Kuhn J.H."/>
            <person name="Rumnieks J."/>
            <person name="Shkoporov A."/>
            <person name="Draper L.A."/>
            <person name="Ross P."/>
            <person name="Hill C."/>
        </authorList>
    </citation>
    <scope>NUCLEOTIDE SEQUENCE</scope>
</reference>
<accession>A0A8S5L0E2</accession>
<keyword evidence="1" id="KW-0167">Capsid protein</keyword>
<dbReference type="GeneID" id="80397168"/>
<evidence type="ECO:0000313" key="2">
    <source>
        <dbReference type="Proteomes" id="UP000682586"/>
    </source>
</evidence>
<organism evidence="1 2">
    <name type="scientific">ssRNA phage SRR5467091_1</name>
    <dbReference type="NCBI Taxonomy" id="2786459"/>
    <lineage>
        <taxon>Viruses</taxon>
        <taxon>Riboviria</taxon>
        <taxon>Orthornavirae</taxon>
        <taxon>Lenarviricota</taxon>
        <taxon>Leviviricetes</taxon>
        <taxon>Norzivirales</taxon>
        <taxon>Atkinsviridae</taxon>
        <taxon>Casfavirus</taxon>
        <taxon>Casfavirus pelocola</taxon>
        <taxon>Rainacovirus pelocola</taxon>
    </lineage>
</organism>
<protein>
    <submittedName>
        <fullName evidence="1">Coat protein</fullName>
    </submittedName>
</protein>
<dbReference type="GO" id="GO:0019028">
    <property type="term" value="C:viral capsid"/>
    <property type="evidence" value="ECO:0007669"/>
    <property type="project" value="UniProtKB-KW"/>
</dbReference>
<sequence length="156" mass="15678">MSIGITSPITGSAQTGLTSPTYTVANDVAPPGNPGKQVAVTALGGTQTGVTVHSVAAPFTCNFTRPGNLRVLGSPNPVTGVVNLVPMNTYKLITRKGVTPLAGQPIKVMNITTTCDVPAGADVADPANVRAAFSLHIGALNQQSAGFGDLAISGIL</sequence>
<gene>
    <name evidence="1" type="primary">SRR5467091_1_2</name>
</gene>
<keyword evidence="1" id="KW-0946">Virion</keyword>
<dbReference type="KEGG" id="vg:80397168"/>
<proteinExistence type="predicted"/>
<name>A0A8S5L0E2_9VIRU</name>
<dbReference type="RefSeq" id="YP_010768936.1">
    <property type="nucleotide sequence ID" value="NC_073832.1"/>
</dbReference>
<evidence type="ECO:0000313" key="1">
    <source>
        <dbReference type="EMBL" id="DAD50907.1"/>
    </source>
</evidence>
<dbReference type="EMBL" id="BK013661">
    <property type="protein sequence ID" value="DAD50907.1"/>
    <property type="molecule type" value="Genomic_RNA"/>
</dbReference>